<evidence type="ECO:0000256" key="5">
    <source>
        <dbReference type="ARBA" id="ARBA00023004"/>
    </source>
</evidence>
<keyword evidence="2" id="KW-0004">4Fe-4S</keyword>
<dbReference type="PANTHER" id="PTHR30352:SF5">
    <property type="entry name" value="PYRUVATE FORMATE-LYASE 1-ACTIVATING ENZYME"/>
    <property type="match status" value="1"/>
</dbReference>
<dbReference type="PANTHER" id="PTHR30352">
    <property type="entry name" value="PYRUVATE FORMATE-LYASE-ACTIVATING ENZYME"/>
    <property type="match status" value="1"/>
</dbReference>
<evidence type="ECO:0000256" key="3">
    <source>
        <dbReference type="ARBA" id="ARBA00022691"/>
    </source>
</evidence>
<dbReference type="InterPro" id="IPR058240">
    <property type="entry name" value="rSAM_sf"/>
</dbReference>
<proteinExistence type="predicted"/>
<dbReference type="PROSITE" id="PS51918">
    <property type="entry name" value="RADICAL_SAM"/>
    <property type="match status" value="1"/>
</dbReference>
<dbReference type="RefSeq" id="WP_134213494.1">
    <property type="nucleotide sequence ID" value="NZ_QFFZ01000014.1"/>
</dbReference>
<protein>
    <recommendedName>
        <fullName evidence="7">Radical SAM core domain-containing protein</fullName>
    </recommendedName>
</protein>
<dbReference type="GO" id="GO:0046872">
    <property type="term" value="F:metal ion binding"/>
    <property type="evidence" value="ECO:0007669"/>
    <property type="project" value="UniProtKB-KW"/>
</dbReference>
<dbReference type="Proteomes" id="UP000297597">
    <property type="component" value="Unassembled WGS sequence"/>
</dbReference>
<dbReference type="EMBL" id="QFFZ01000014">
    <property type="protein sequence ID" value="TEB11438.1"/>
    <property type="molecule type" value="Genomic_DNA"/>
</dbReference>
<dbReference type="InterPro" id="IPR007197">
    <property type="entry name" value="rSAM"/>
</dbReference>
<evidence type="ECO:0000313" key="9">
    <source>
        <dbReference type="Proteomes" id="UP000297597"/>
    </source>
</evidence>
<dbReference type="GO" id="GO:0003824">
    <property type="term" value="F:catalytic activity"/>
    <property type="evidence" value="ECO:0007669"/>
    <property type="project" value="InterPro"/>
</dbReference>
<keyword evidence="4" id="KW-0479">Metal-binding</keyword>
<evidence type="ECO:0000256" key="2">
    <source>
        <dbReference type="ARBA" id="ARBA00022485"/>
    </source>
</evidence>
<evidence type="ECO:0000256" key="1">
    <source>
        <dbReference type="ARBA" id="ARBA00001966"/>
    </source>
</evidence>
<dbReference type="Gene3D" id="1.20.58.2180">
    <property type="match status" value="1"/>
</dbReference>
<dbReference type="SUPFAM" id="SSF53807">
    <property type="entry name" value="Helical backbone' metal receptor"/>
    <property type="match status" value="1"/>
</dbReference>
<dbReference type="InterPro" id="IPR013785">
    <property type="entry name" value="Aldolase_TIM"/>
</dbReference>
<evidence type="ECO:0000313" key="8">
    <source>
        <dbReference type="EMBL" id="TEB11438.1"/>
    </source>
</evidence>
<dbReference type="InterPro" id="IPR027596">
    <property type="entry name" value="AmmeMemoSam_rS"/>
</dbReference>
<dbReference type="AlphaFoldDB" id="A0A4Y7RR11"/>
<gene>
    <name evidence="8" type="ORF">Pmgp_01626</name>
</gene>
<organism evidence="8 9">
    <name type="scientific">Pelotomaculum propionicicum</name>
    <dbReference type="NCBI Taxonomy" id="258475"/>
    <lineage>
        <taxon>Bacteria</taxon>
        <taxon>Bacillati</taxon>
        <taxon>Bacillota</taxon>
        <taxon>Clostridia</taxon>
        <taxon>Eubacteriales</taxon>
        <taxon>Desulfotomaculaceae</taxon>
        <taxon>Pelotomaculum</taxon>
    </lineage>
</organism>
<keyword evidence="6" id="KW-0411">Iron-sulfur</keyword>
<feature type="domain" description="Radical SAM core" evidence="7">
    <location>
        <begin position="53"/>
        <end position="274"/>
    </location>
</feature>
<dbReference type="Pfam" id="PF04055">
    <property type="entry name" value="Radical_SAM"/>
    <property type="match status" value="1"/>
</dbReference>
<dbReference type="GO" id="GO:0051539">
    <property type="term" value="F:4 iron, 4 sulfur cluster binding"/>
    <property type="evidence" value="ECO:0007669"/>
    <property type="project" value="UniProtKB-KW"/>
</dbReference>
<comment type="caution">
    <text evidence="8">The sequence shown here is derived from an EMBL/GenBank/DDBJ whole genome shotgun (WGS) entry which is preliminary data.</text>
</comment>
<dbReference type="SUPFAM" id="SSF102114">
    <property type="entry name" value="Radical SAM enzymes"/>
    <property type="match status" value="1"/>
</dbReference>
<dbReference type="SFLD" id="SFLDG01101">
    <property type="entry name" value="Uncharacterised_Radical_SAM_Su"/>
    <property type="match status" value="1"/>
</dbReference>
<dbReference type="InterPro" id="IPR034457">
    <property type="entry name" value="Organic_radical-activating"/>
</dbReference>
<evidence type="ECO:0000256" key="6">
    <source>
        <dbReference type="ARBA" id="ARBA00023014"/>
    </source>
</evidence>
<sequence length="594" mass="66273">MNCNICERGCVIPEGGTGACGLYSRKGEEIVELYPDKYLIICPISIETMPLLHFYPGGKFLQISTAGCNFNCDGCISAVIVREMGPSSRALRELSPEQVVDEAVRNDCIGITFLMNDPLASFLTFVKVAKAAKERGLLVGCSSNAYFTKTAMAKIIDHLDFISIGVKGMSGEAYRKCGGSTPEPVLSNIRKFYEKGVHVEVSCIFYRDNREELLSLAEYLAGISADIPLQIMRFIPVESADLSLEATIRDAEALREKLREKLSFVYLFNSPGTEYLSTFCPDCRGLVIKRDFYGPMGSKLVPGGLGLSESNCCPQCGRELNIIGPVAQKSYREGAFQGGYPYTRALEMMEAMLIAMGVKDLKKVVQVWEDVLCNRHLEKLHNDIQNPKTYVETIRHFGKMVQLEYRAEDLGRYIEEKISVIESGLCVVAKKPRVYYAMGKPNFCIKGERLENQLVEAAGGISVNKQIVSNGRPGSSITYEELEVLNPEYIFISSFISSPVEDFYADCLMAGLNVEAVREKKIYKHPAPCWDFGSPRWILGLMFIANVLHPSVFHFDLLAEAKFFYDKFYGLDFSLSNPNLSFGKPGSNFKWVSN</sequence>
<dbReference type="CDD" id="cd01335">
    <property type="entry name" value="Radical_SAM"/>
    <property type="match status" value="1"/>
</dbReference>
<reference evidence="8 9" key="1">
    <citation type="journal article" date="2018" name="Environ. Microbiol.">
        <title>Novel energy conservation strategies and behaviour of Pelotomaculum schinkii driving syntrophic propionate catabolism.</title>
        <authorList>
            <person name="Hidalgo-Ahumada C.A.P."/>
            <person name="Nobu M.K."/>
            <person name="Narihiro T."/>
            <person name="Tamaki H."/>
            <person name="Liu W.T."/>
            <person name="Kamagata Y."/>
            <person name="Stams A.J.M."/>
            <person name="Imachi H."/>
            <person name="Sousa D.Z."/>
        </authorList>
    </citation>
    <scope>NUCLEOTIDE SEQUENCE [LARGE SCALE GENOMIC DNA]</scope>
    <source>
        <strain evidence="8 9">MGP</strain>
    </source>
</reference>
<dbReference type="OrthoDB" id="9787830at2"/>
<evidence type="ECO:0000259" key="7">
    <source>
        <dbReference type="PROSITE" id="PS51918"/>
    </source>
</evidence>
<dbReference type="Gene3D" id="3.20.20.70">
    <property type="entry name" value="Aldolase class I"/>
    <property type="match status" value="1"/>
</dbReference>
<name>A0A4Y7RR11_9FIRM</name>
<comment type="cofactor">
    <cofactor evidence="1">
        <name>[4Fe-4S] cluster</name>
        <dbReference type="ChEBI" id="CHEBI:49883"/>
    </cofactor>
</comment>
<keyword evidence="9" id="KW-1185">Reference proteome</keyword>
<evidence type="ECO:0000256" key="4">
    <source>
        <dbReference type="ARBA" id="ARBA00022723"/>
    </source>
</evidence>
<dbReference type="Gene3D" id="3.40.50.1980">
    <property type="entry name" value="Nitrogenase molybdenum iron protein domain"/>
    <property type="match status" value="1"/>
</dbReference>
<keyword evidence="3" id="KW-0949">S-adenosyl-L-methionine</keyword>
<dbReference type="SFLD" id="SFLDS00029">
    <property type="entry name" value="Radical_SAM"/>
    <property type="match status" value="1"/>
</dbReference>
<accession>A0A4Y7RR11</accession>
<keyword evidence="5" id="KW-0408">Iron</keyword>